<dbReference type="InterPro" id="IPR013783">
    <property type="entry name" value="Ig-like_fold"/>
</dbReference>
<feature type="compositionally biased region" description="Low complexity" evidence="3">
    <location>
        <begin position="374"/>
        <end position="385"/>
    </location>
</feature>
<evidence type="ECO:0000313" key="6">
    <source>
        <dbReference type="Proteomes" id="UP000324832"/>
    </source>
</evidence>
<evidence type="ECO:0000313" key="5">
    <source>
        <dbReference type="EMBL" id="VVD05407.1"/>
    </source>
</evidence>
<organism evidence="5 6">
    <name type="scientific">Leptidea sinapis</name>
    <dbReference type="NCBI Taxonomy" id="189913"/>
    <lineage>
        <taxon>Eukaryota</taxon>
        <taxon>Metazoa</taxon>
        <taxon>Ecdysozoa</taxon>
        <taxon>Arthropoda</taxon>
        <taxon>Hexapoda</taxon>
        <taxon>Insecta</taxon>
        <taxon>Pterygota</taxon>
        <taxon>Neoptera</taxon>
        <taxon>Endopterygota</taxon>
        <taxon>Lepidoptera</taxon>
        <taxon>Glossata</taxon>
        <taxon>Ditrysia</taxon>
        <taxon>Papilionoidea</taxon>
        <taxon>Pieridae</taxon>
        <taxon>Dismorphiinae</taxon>
        <taxon>Leptidea</taxon>
    </lineage>
</organism>
<dbReference type="SMART" id="SM00408">
    <property type="entry name" value="IGc2"/>
    <property type="match status" value="3"/>
</dbReference>
<keyword evidence="1" id="KW-0677">Repeat</keyword>
<evidence type="ECO:0000256" key="3">
    <source>
        <dbReference type="SAM" id="MobiDB-lite"/>
    </source>
</evidence>
<dbReference type="InterPro" id="IPR003961">
    <property type="entry name" value="FN3_dom"/>
</dbReference>
<dbReference type="InterPro" id="IPR003598">
    <property type="entry name" value="Ig_sub2"/>
</dbReference>
<name>A0A5E4R4W5_9NEOP</name>
<dbReference type="CDD" id="cd00096">
    <property type="entry name" value="Ig"/>
    <property type="match status" value="1"/>
</dbReference>
<keyword evidence="6" id="KW-1185">Reference proteome</keyword>
<dbReference type="PANTHER" id="PTHR10075:SF100">
    <property type="entry name" value="FASCICLIN-2"/>
    <property type="match status" value="1"/>
</dbReference>
<dbReference type="GO" id="GO:0048812">
    <property type="term" value="P:neuron projection morphogenesis"/>
    <property type="evidence" value="ECO:0007669"/>
    <property type="project" value="UniProtKB-ARBA"/>
</dbReference>
<dbReference type="PANTHER" id="PTHR10075">
    <property type="entry name" value="BASIGIN RELATED"/>
    <property type="match status" value="1"/>
</dbReference>
<dbReference type="InterPro" id="IPR007110">
    <property type="entry name" value="Ig-like_dom"/>
</dbReference>
<dbReference type="AlphaFoldDB" id="A0A5E4R4W5"/>
<dbReference type="InterPro" id="IPR036179">
    <property type="entry name" value="Ig-like_dom_sf"/>
</dbReference>
<dbReference type="InterPro" id="IPR036116">
    <property type="entry name" value="FN3_sf"/>
</dbReference>
<protein>
    <recommendedName>
        <fullName evidence="4">Ig-like domain-containing protein</fullName>
    </recommendedName>
</protein>
<dbReference type="InterPro" id="IPR013098">
    <property type="entry name" value="Ig_I-set"/>
</dbReference>
<evidence type="ECO:0000256" key="2">
    <source>
        <dbReference type="ARBA" id="ARBA00023319"/>
    </source>
</evidence>
<dbReference type="SMART" id="SM00409">
    <property type="entry name" value="IG"/>
    <property type="match status" value="3"/>
</dbReference>
<gene>
    <name evidence="5" type="ORF">LSINAPIS_LOCUS14959</name>
</gene>
<dbReference type="InterPro" id="IPR003599">
    <property type="entry name" value="Ig_sub"/>
</dbReference>
<evidence type="ECO:0000259" key="4">
    <source>
        <dbReference type="PROSITE" id="PS50835"/>
    </source>
</evidence>
<accession>A0A5E4R4W5</accession>
<feature type="domain" description="Ig-like" evidence="4">
    <location>
        <begin position="100"/>
        <end position="271"/>
    </location>
</feature>
<evidence type="ECO:0000256" key="1">
    <source>
        <dbReference type="ARBA" id="ARBA00022737"/>
    </source>
</evidence>
<dbReference type="Proteomes" id="UP000324832">
    <property type="component" value="Unassembled WGS sequence"/>
</dbReference>
<keyword evidence="2" id="KW-0393">Immunoglobulin domain</keyword>
<dbReference type="PROSITE" id="PS50835">
    <property type="entry name" value="IG_LIKE"/>
    <property type="match status" value="3"/>
</dbReference>
<feature type="region of interest" description="Disordered" evidence="3">
    <location>
        <begin position="193"/>
        <end position="212"/>
    </location>
</feature>
<reference evidence="5 6" key="1">
    <citation type="submission" date="2017-07" db="EMBL/GenBank/DDBJ databases">
        <authorList>
            <person name="Talla V."/>
            <person name="Backstrom N."/>
        </authorList>
    </citation>
    <scope>NUCLEOTIDE SEQUENCE [LARGE SCALE GENOMIC DNA]</scope>
</reference>
<dbReference type="EMBL" id="FZQP02006970">
    <property type="protein sequence ID" value="VVD05407.1"/>
    <property type="molecule type" value="Genomic_DNA"/>
</dbReference>
<dbReference type="SUPFAM" id="SSF48726">
    <property type="entry name" value="Immunoglobulin"/>
    <property type="match status" value="3"/>
</dbReference>
<dbReference type="CDD" id="cd00063">
    <property type="entry name" value="FN3"/>
    <property type="match status" value="1"/>
</dbReference>
<dbReference type="Gene3D" id="2.60.40.10">
    <property type="entry name" value="Immunoglobulins"/>
    <property type="match status" value="4"/>
</dbReference>
<sequence>MFRLSLEPADAALAAGERCVLACGAPPPARLAWRYSADAAPSRDHVLTHSDNYRKQLTNGSLLIEEMSASLAGQYQCVATVEGIGTIVSRIATVFLAEVPEFAEGPRVVAVPSGAAALLSCNVRAPPRLALRVLPAPYAPPLPERRVYGAARLAAHSPTLTLNVTWFKNGVAVRVEAARVSLSASGALELDPGGRGGGAASGHRGRGAGGGAALYRHAAPRHAHGSDLDSRFYLVGGGSLRIQSARALDSGRYTCRASNTLDSVEHSTQLHVVSAPRVSVPRGGAVVRAAPHGDAVLSCVTRGKPTPTLAWLKNGEPLSPNDHDIALLDNSSLRIQGVLPVDAGVFQCFVTSPGGSAAAAVRLLVVAPPPVPPRSNSTPATLASPSPAPDYYEDLDLGETSSAYTLGPDLQYDHLSYDYFHADEGPAVNATVVSMPTQLRAVIVKHRFVTLSWEEPEHKLEDITGYAVFYKVKGSKRSYTSSQFKLNYIH</sequence>
<feature type="region of interest" description="Disordered" evidence="3">
    <location>
        <begin position="370"/>
        <end position="389"/>
    </location>
</feature>
<dbReference type="SUPFAM" id="SSF49265">
    <property type="entry name" value="Fibronectin type III"/>
    <property type="match status" value="1"/>
</dbReference>
<dbReference type="Pfam" id="PF07679">
    <property type="entry name" value="I-set"/>
    <property type="match status" value="2"/>
</dbReference>
<feature type="domain" description="Ig-like" evidence="4">
    <location>
        <begin position="276"/>
        <end position="362"/>
    </location>
</feature>
<proteinExistence type="predicted"/>
<feature type="domain" description="Ig-like" evidence="4">
    <location>
        <begin position="19"/>
        <end position="93"/>
    </location>
</feature>